<dbReference type="OrthoDB" id="5396681at2759"/>
<dbReference type="Proteomes" id="UP000078237">
    <property type="component" value="Unassembled WGS sequence"/>
</dbReference>
<name>A0A175VSY9_9PEZI</name>
<keyword evidence="2" id="KW-1185">Reference proteome</keyword>
<organism evidence="1 2">
    <name type="scientific">Madurella mycetomatis</name>
    <dbReference type="NCBI Taxonomy" id="100816"/>
    <lineage>
        <taxon>Eukaryota</taxon>
        <taxon>Fungi</taxon>
        <taxon>Dikarya</taxon>
        <taxon>Ascomycota</taxon>
        <taxon>Pezizomycotina</taxon>
        <taxon>Sordariomycetes</taxon>
        <taxon>Sordariomycetidae</taxon>
        <taxon>Sordariales</taxon>
        <taxon>Sordariales incertae sedis</taxon>
        <taxon>Madurella</taxon>
    </lineage>
</organism>
<reference evidence="1 2" key="1">
    <citation type="journal article" date="2016" name="Genome Announc.">
        <title>Genome Sequence of Madurella mycetomatis mm55, Isolated from a Human Mycetoma Case in Sudan.</title>
        <authorList>
            <person name="Smit S."/>
            <person name="Derks M.F."/>
            <person name="Bervoets S."/>
            <person name="Fahal A."/>
            <person name="van Leeuwen W."/>
            <person name="van Belkum A."/>
            <person name="van de Sande W.W."/>
        </authorList>
    </citation>
    <scope>NUCLEOTIDE SEQUENCE [LARGE SCALE GENOMIC DNA]</scope>
    <source>
        <strain evidence="2">mm55</strain>
    </source>
</reference>
<evidence type="ECO:0000313" key="1">
    <source>
        <dbReference type="EMBL" id="KXX74140.1"/>
    </source>
</evidence>
<dbReference type="VEuPathDB" id="FungiDB:MMYC01_209064"/>
<protein>
    <submittedName>
        <fullName evidence="1">Uncharacterized protein</fullName>
    </submittedName>
</protein>
<dbReference type="AlphaFoldDB" id="A0A175VSY9"/>
<sequence>MEQRDTVPAAPSTGIQDAPQNFLEALRQWKHYPDNLPSGTESAKLIEDFKRHFGETRGRVLLVPNLKDERLSRVRSGASEVCVHVHDYGTSIMGVMPRDEGGFDNTSRCVCSPGELTELLGLDMHSRPPTQPPDNHKHWAAATPLDFEPREDPVCRLM</sequence>
<dbReference type="EMBL" id="LCTW02000382">
    <property type="protein sequence ID" value="KXX74140.1"/>
    <property type="molecule type" value="Genomic_DNA"/>
</dbReference>
<comment type="caution">
    <text evidence="1">The sequence shown here is derived from an EMBL/GenBank/DDBJ whole genome shotgun (WGS) entry which is preliminary data.</text>
</comment>
<evidence type="ECO:0000313" key="2">
    <source>
        <dbReference type="Proteomes" id="UP000078237"/>
    </source>
</evidence>
<proteinExistence type="predicted"/>
<gene>
    <name evidence="1" type="ORF">MMYC01_209064</name>
</gene>
<accession>A0A175VSY9</accession>